<dbReference type="AlphaFoldDB" id="A0A2K9PVS2"/>
<evidence type="ECO:0000313" key="1">
    <source>
        <dbReference type="EMBL" id="AUP80918.1"/>
    </source>
</evidence>
<organism evidence="1 2">
    <name type="scientific">Flavivirga eckloniae</name>
    <dbReference type="NCBI Taxonomy" id="1803846"/>
    <lineage>
        <taxon>Bacteria</taxon>
        <taxon>Pseudomonadati</taxon>
        <taxon>Bacteroidota</taxon>
        <taxon>Flavobacteriia</taxon>
        <taxon>Flavobacteriales</taxon>
        <taxon>Flavobacteriaceae</taxon>
        <taxon>Flavivirga</taxon>
    </lineage>
</organism>
<evidence type="ECO:0000313" key="2">
    <source>
        <dbReference type="Proteomes" id="UP000235826"/>
    </source>
</evidence>
<gene>
    <name evidence="1" type="ORF">C1H87_20280</name>
</gene>
<dbReference type="KEGG" id="fek:C1H87_20280"/>
<accession>A0A2K9PVS2</accession>
<dbReference type="SUPFAM" id="SSF63829">
    <property type="entry name" value="Calcium-dependent phosphotriesterase"/>
    <property type="match status" value="1"/>
</dbReference>
<reference evidence="1 2" key="1">
    <citation type="submission" date="2018-01" db="EMBL/GenBank/DDBJ databases">
        <title>Complete genome sequence of Flavivirga eckloniae ECD14 isolated from seaweed Ecklonia cava.</title>
        <authorList>
            <person name="Lee J.H."/>
            <person name="Baik K.S."/>
            <person name="Seong C.N."/>
        </authorList>
    </citation>
    <scope>NUCLEOTIDE SEQUENCE [LARGE SCALE GENOMIC DNA]</scope>
    <source>
        <strain evidence="1 2">ECD14</strain>
    </source>
</reference>
<dbReference type="EMBL" id="CP025791">
    <property type="protein sequence ID" value="AUP80918.1"/>
    <property type="molecule type" value="Genomic_DNA"/>
</dbReference>
<keyword evidence="2" id="KW-1185">Reference proteome</keyword>
<protein>
    <submittedName>
        <fullName evidence="1">Uncharacterized protein</fullName>
    </submittedName>
</protein>
<dbReference type="Gene3D" id="2.120.10.30">
    <property type="entry name" value="TolB, C-terminal domain"/>
    <property type="match status" value="1"/>
</dbReference>
<name>A0A2K9PVS2_9FLAO</name>
<proteinExistence type="predicted"/>
<sequence length="302" mass="34120">MGLISCISEKLELTKLNFEKDLIPEGIAIDGNSKKMYLNSLKSNKIVSSSLDGNNHKTFLETNKYNYLAGFGMTIKGDTLYALGNSLTADKNESILLLLQLSSGSLIDSYSIEDSSFHYLNDLAVSSNNEIFITDSESNKIYKIQRPSKTMEVYLDSEKIPNSNGITISNNDEYLYLASGNGICVVNRKSKKIINEPKENYSGIDGLKFYKNNLYGIVNGWRDKSKNGLFRFDLNKARTEILRSEKIVEFTNSFKTPTTFDIFDGNIYFVINTQMGNFDGNTNKILDLKKLESYKMMKIKAE</sequence>
<dbReference type="InterPro" id="IPR011042">
    <property type="entry name" value="6-blade_b-propeller_TolB-like"/>
</dbReference>
<dbReference type="Proteomes" id="UP000235826">
    <property type="component" value="Chromosome"/>
</dbReference>